<proteinExistence type="predicted"/>
<evidence type="ECO:0000256" key="1">
    <source>
        <dbReference type="SAM" id="MobiDB-lite"/>
    </source>
</evidence>
<keyword evidence="4" id="KW-1185">Reference proteome</keyword>
<dbReference type="PROSITE" id="PS00028">
    <property type="entry name" value="ZINC_FINGER_C2H2_1"/>
    <property type="match status" value="1"/>
</dbReference>
<dbReference type="KEGG" id="dpx:DAPPUDRAFT_303604"/>
<evidence type="ECO:0000313" key="3">
    <source>
        <dbReference type="EMBL" id="EFX81118.1"/>
    </source>
</evidence>
<dbReference type="AlphaFoldDB" id="E9GH07"/>
<dbReference type="InterPro" id="IPR013087">
    <property type="entry name" value="Znf_C2H2_type"/>
</dbReference>
<dbReference type="EMBL" id="GL732544">
    <property type="protein sequence ID" value="EFX81118.1"/>
    <property type="molecule type" value="Genomic_DNA"/>
</dbReference>
<name>E9GH07_DAPPU</name>
<gene>
    <name evidence="3" type="ORF">DAPPUDRAFT_303604</name>
</gene>
<dbReference type="Proteomes" id="UP000000305">
    <property type="component" value="Unassembled WGS sequence"/>
</dbReference>
<reference evidence="3 4" key="1">
    <citation type="journal article" date="2011" name="Science">
        <title>The ecoresponsive genome of Daphnia pulex.</title>
        <authorList>
            <person name="Colbourne J.K."/>
            <person name="Pfrender M.E."/>
            <person name="Gilbert D."/>
            <person name="Thomas W.K."/>
            <person name="Tucker A."/>
            <person name="Oakley T.H."/>
            <person name="Tokishita S."/>
            <person name="Aerts A."/>
            <person name="Arnold G.J."/>
            <person name="Basu M.K."/>
            <person name="Bauer D.J."/>
            <person name="Caceres C.E."/>
            <person name="Carmel L."/>
            <person name="Casola C."/>
            <person name="Choi J.H."/>
            <person name="Detter J.C."/>
            <person name="Dong Q."/>
            <person name="Dusheyko S."/>
            <person name="Eads B.D."/>
            <person name="Frohlich T."/>
            <person name="Geiler-Samerotte K.A."/>
            <person name="Gerlach D."/>
            <person name="Hatcher P."/>
            <person name="Jogdeo S."/>
            <person name="Krijgsveld J."/>
            <person name="Kriventseva E.V."/>
            <person name="Kultz D."/>
            <person name="Laforsch C."/>
            <person name="Lindquist E."/>
            <person name="Lopez J."/>
            <person name="Manak J.R."/>
            <person name="Muller J."/>
            <person name="Pangilinan J."/>
            <person name="Patwardhan R.P."/>
            <person name="Pitluck S."/>
            <person name="Pritham E.J."/>
            <person name="Rechtsteiner A."/>
            <person name="Rho M."/>
            <person name="Rogozin I.B."/>
            <person name="Sakarya O."/>
            <person name="Salamov A."/>
            <person name="Schaack S."/>
            <person name="Shapiro H."/>
            <person name="Shiga Y."/>
            <person name="Skalitzky C."/>
            <person name="Smith Z."/>
            <person name="Souvorov A."/>
            <person name="Sung W."/>
            <person name="Tang Z."/>
            <person name="Tsuchiya D."/>
            <person name="Tu H."/>
            <person name="Vos H."/>
            <person name="Wang M."/>
            <person name="Wolf Y.I."/>
            <person name="Yamagata H."/>
            <person name="Yamada T."/>
            <person name="Ye Y."/>
            <person name="Shaw J.R."/>
            <person name="Andrews J."/>
            <person name="Crease T.J."/>
            <person name="Tang H."/>
            <person name="Lucas S.M."/>
            <person name="Robertson H.M."/>
            <person name="Bork P."/>
            <person name="Koonin E.V."/>
            <person name="Zdobnov E.M."/>
            <person name="Grigoriev I.V."/>
            <person name="Lynch M."/>
            <person name="Boore J.L."/>
        </authorList>
    </citation>
    <scope>NUCLEOTIDE SEQUENCE [LARGE SCALE GENOMIC DNA]</scope>
</reference>
<feature type="compositionally biased region" description="Low complexity" evidence="1">
    <location>
        <begin position="194"/>
        <end position="219"/>
    </location>
</feature>
<dbReference type="HOGENOM" id="CLU_1215854_0_0_1"/>
<organism evidence="3 4">
    <name type="scientific">Daphnia pulex</name>
    <name type="common">Water flea</name>
    <dbReference type="NCBI Taxonomy" id="6669"/>
    <lineage>
        <taxon>Eukaryota</taxon>
        <taxon>Metazoa</taxon>
        <taxon>Ecdysozoa</taxon>
        <taxon>Arthropoda</taxon>
        <taxon>Crustacea</taxon>
        <taxon>Branchiopoda</taxon>
        <taxon>Diplostraca</taxon>
        <taxon>Cladocera</taxon>
        <taxon>Anomopoda</taxon>
        <taxon>Daphniidae</taxon>
        <taxon>Daphnia</taxon>
    </lineage>
</organism>
<feature type="region of interest" description="Disordered" evidence="1">
    <location>
        <begin position="97"/>
        <end position="130"/>
    </location>
</feature>
<protein>
    <recommendedName>
        <fullName evidence="2">C2H2-type domain-containing protein</fullName>
    </recommendedName>
</protein>
<dbReference type="InParanoid" id="E9GH07"/>
<evidence type="ECO:0000313" key="4">
    <source>
        <dbReference type="Proteomes" id="UP000000305"/>
    </source>
</evidence>
<evidence type="ECO:0000259" key="2">
    <source>
        <dbReference type="PROSITE" id="PS00028"/>
    </source>
</evidence>
<feature type="domain" description="C2H2-type" evidence="2">
    <location>
        <begin position="13"/>
        <end position="34"/>
    </location>
</feature>
<feature type="region of interest" description="Disordered" evidence="1">
    <location>
        <begin position="143"/>
        <end position="228"/>
    </location>
</feature>
<sequence>MYGSFYHSEKSNCQFCDNYYDTTSALSKHIKINHPMEFLRAVSKYYSIATKLATPNVQAALHLMETSVFGLDQFEVLLDPVLLHILNQHVRRIAERNDAERNDASTTTRQNFPERQTIRPMPPRHDSPRCPAIRNFANFCPSTRRRATTRSATTWRNSPECQTIRPMPPGHDSFRRPPIRNFANYCPATRRRATTPSATTPSETTPSSTRRRATTFSSTRQRKTTPAK</sequence>
<accession>E9GH07</accession>
<feature type="compositionally biased region" description="Polar residues" evidence="1">
    <location>
        <begin position="104"/>
        <end position="114"/>
    </location>
</feature>